<organism evidence="1 2">
    <name type="scientific">Leminorella richardii</name>
    <dbReference type="NCBI Taxonomy" id="158841"/>
    <lineage>
        <taxon>Bacteria</taxon>
        <taxon>Pseudomonadati</taxon>
        <taxon>Pseudomonadota</taxon>
        <taxon>Gammaproteobacteria</taxon>
        <taxon>Enterobacterales</taxon>
        <taxon>Budviciaceae</taxon>
        <taxon>Leminorella</taxon>
    </lineage>
</organism>
<proteinExistence type="predicted"/>
<dbReference type="OrthoDB" id="1680380at2"/>
<dbReference type="Proteomes" id="UP000249005">
    <property type="component" value="Chromosome 1"/>
</dbReference>
<dbReference type="EMBL" id="LS483470">
    <property type="protein sequence ID" value="SQI43011.1"/>
    <property type="molecule type" value="Genomic_DNA"/>
</dbReference>
<dbReference type="AlphaFoldDB" id="A0A2X4UW24"/>
<evidence type="ECO:0000313" key="2">
    <source>
        <dbReference type="Proteomes" id="UP000249005"/>
    </source>
</evidence>
<accession>A0A2X4UW24</accession>
<reference evidence="1 2" key="1">
    <citation type="submission" date="2018-06" db="EMBL/GenBank/DDBJ databases">
        <authorList>
            <consortium name="Pathogen Informatics"/>
            <person name="Doyle S."/>
        </authorList>
    </citation>
    <scope>NUCLEOTIDE SEQUENCE [LARGE SCALE GENOMIC DNA]</scope>
    <source>
        <strain evidence="1 2">NCTC12151</strain>
    </source>
</reference>
<sequence>MIANPRLIPSTEWVSPSLTVADCGQPIAFTLQDAFNYHGYDAVGGVVLGFRLLQRAIVLLTDEGELLERRELTLFTAFPGMGARDGFELVSRMVSEGRFTLDVDYLHPDAQKGIAGSFYFKFGYRGKSVELAPAVGQPPESFLAMGRASKQASATEEIQRQWTEAKYSLANTLLTIDAESAVRQL</sequence>
<gene>
    <name evidence="1" type="ORF">NCTC12151_02825</name>
</gene>
<dbReference type="KEGG" id="lri:NCTC12151_02825"/>
<dbReference type="RefSeq" id="WP_111741206.1">
    <property type="nucleotide sequence ID" value="NZ_LR698987.1"/>
</dbReference>
<evidence type="ECO:0000313" key="1">
    <source>
        <dbReference type="EMBL" id="SQI43011.1"/>
    </source>
</evidence>
<keyword evidence="2" id="KW-1185">Reference proteome</keyword>
<name>A0A2X4UW24_9GAMM</name>
<protein>
    <submittedName>
        <fullName evidence="1">Uncharacterized protein</fullName>
    </submittedName>
</protein>